<feature type="domain" description="ApaG" evidence="1">
    <location>
        <begin position="1"/>
        <end position="123"/>
    </location>
</feature>
<comment type="caution">
    <text evidence="2">The sequence shown here is derived from an EMBL/GenBank/DDBJ whole genome shotgun (WGS) entry which is preliminary data.</text>
</comment>
<name>A0A511N6X1_DEIC1</name>
<evidence type="ECO:0000313" key="2">
    <source>
        <dbReference type="EMBL" id="GEM48218.1"/>
    </source>
</evidence>
<dbReference type="AlphaFoldDB" id="A0A511N6X1"/>
<organism evidence="2 3">
    <name type="scientific">Deinococcus cellulosilyticus (strain DSM 18568 / NBRC 106333 / KACC 11606 / 5516J-15)</name>
    <dbReference type="NCBI Taxonomy" id="1223518"/>
    <lineage>
        <taxon>Bacteria</taxon>
        <taxon>Thermotogati</taxon>
        <taxon>Deinococcota</taxon>
        <taxon>Deinococci</taxon>
        <taxon>Deinococcales</taxon>
        <taxon>Deinococcaceae</taxon>
        <taxon>Deinococcus</taxon>
    </lineage>
</organism>
<dbReference type="SUPFAM" id="SSF110069">
    <property type="entry name" value="ApaG-like"/>
    <property type="match status" value="1"/>
</dbReference>
<gene>
    <name evidence="2" type="primary">apaG</name>
    <name evidence="2" type="ORF">DC3_38530</name>
</gene>
<keyword evidence="3" id="KW-1185">Reference proteome</keyword>
<dbReference type="Gene3D" id="2.60.40.1470">
    <property type="entry name" value="ApaG domain"/>
    <property type="match status" value="1"/>
</dbReference>
<accession>A0A511N6X1</accession>
<dbReference type="InterPro" id="IPR036767">
    <property type="entry name" value="ApaG_sf"/>
</dbReference>
<reference evidence="2 3" key="1">
    <citation type="submission" date="2019-07" db="EMBL/GenBank/DDBJ databases">
        <title>Whole genome shotgun sequence of Deinococcus cellulosilyticus NBRC 106333.</title>
        <authorList>
            <person name="Hosoyama A."/>
            <person name="Uohara A."/>
            <person name="Ohji S."/>
            <person name="Ichikawa N."/>
        </authorList>
    </citation>
    <scope>NUCLEOTIDE SEQUENCE [LARGE SCALE GENOMIC DNA]</scope>
    <source>
        <strain evidence="2 3">NBRC 106333</strain>
    </source>
</reference>
<dbReference type="PANTHER" id="PTHR14289">
    <property type="entry name" value="F-BOX ONLY PROTEIN 3"/>
    <property type="match status" value="1"/>
</dbReference>
<dbReference type="NCBIfam" id="NF003967">
    <property type="entry name" value="PRK05461.1"/>
    <property type="match status" value="1"/>
</dbReference>
<dbReference type="PANTHER" id="PTHR14289:SF16">
    <property type="entry name" value="POLYMERASE DELTA-INTERACTING PROTEIN 2"/>
    <property type="match status" value="1"/>
</dbReference>
<dbReference type="InterPro" id="IPR007474">
    <property type="entry name" value="ApaG_domain"/>
</dbReference>
<dbReference type="Proteomes" id="UP000321306">
    <property type="component" value="Unassembled WGS sequence"/>
</dbReference>
<evidence type="ECO:0000313" key="3">
    <source>
        <dbReference type="Proteomes" id="UP000321306"/>
    </source>
</evidence>
<dbReference type="Pfam" id="PF04379">
    <property type="entry name" value="DUF525"/>
    <property type="match status" value="1"/>
</dbReference>
<dbReference type="PROSITE" id="PS51087">
    <property type="entry name" value="APAG"/>
    <property type="match status" value="1"/>
</dbReference>
<dbReference type="GO" id="GO:0070987">
    <property type="term" value="P:error-free translesion synthesis"/>
    <property type="evidence" value="ECO:0007669"/>
    <property type="project" value="TreeGrafter"/>
</dbReference>
<proteinExistence type="predicted"/>
<evidence type="ECO:0000259" key="1">
    <source>
        <dbReference type="PROSITE" id="PS51087"/>
    </source>
</evidence>
<dbReference type="EMBL" id="BJXB01000019">
    <property type="protein sequence ID" value="GEM48218.1"/>
    <property type="molecule type" value="Genomic_DNA"/>
</dbReference>
<protein>
    <submittedName>
        <fullName evidence="2">Protein ApaG</fullName>
    </submittedName>
</protein>
<sequence length="124" mass="14156">MVRSMSVIVQVTPEFRPDASRTGLYVFSYHIRLENLLPVRIQLMARHWVIEEAQGETTVVEGEGVIGLQPVIESGASFEYSSWVQVKRLPAFMRGHYLCLNAEHEPFQVNIPMFTLRLPGEVLN</sequence>